<organism evidence="2 3">
    <name type="scientific">Pyronema omphalodes (strain CBS 100304)</name>
    <name type="common">Pyronema confluens</name>
    <dbReference type="NCBI Taxonomy" id="1076935"/>
    <lineage>
        <taxon>Eukaryota</taxon>
        <taxon>Fungi</taxon>
        <taxon>Dikarya</taxon>
        <taxon>Ascomycota</taxon>
        <taxon>Pezizomycotina</taxon>
        <taxon>Pezizomycetes</taxon>
        <taxon>Pezizales</taxon>
        <taxon>Pyronemataceae</taxon>
        <taxon>Pyronema</taxon>
    </lineage>
</organism>
<dbReference type="PANTHER" id="PTHR35186">
    <property type="entry name" value="ANK_REP_REGION DOMAIN-CONTAINING PROTEIN"/>
    <property type="match status" value="1"/>
</dbReference>
<dbReference type="PANTHER" id="PTHR35186:SF4">
    <property type="entry name" value="PRION-INHIBITION AND PROPAGATION HELO DOMAIN-CONTAINING PROTEIN"/>
    <property type="match status" value="1"/>
</dbReference>
<dbReference type="OrthoDB" id="3565018at2759"/>
<sequence>MSGFEAAGLVLGLLPIITKGIAALVEASNSVGSKPLLRLDRSLQTEAVRYWNTCSQILQGVTTPFDTFIDVDELYKGKGWHNADFQNHLRTRLGGEAQAAVFISNVEDLHNELEKIRRYVEEARDAMNIGSTGKTSTIKQMKLPIKILFKQIAGTHKDHMEHIGKINTTLLELTGQSSNFVGGTASQAQIEVVQYYNKLRENSKKLYSLFHEHFPTKCHCIKEYYAAHSANLRLLRFSEKSSTQLKVLFGCDKYHRAPSPSWIELDFIPTECS</sequence>
<reference evidence="2 3" key="1">
    <citation type="journal article" date="2013" name="PLoS Genet.">
        <title>The genome and development-dependent transcriptomes of Pyronema confluens: a window into fungal evolution.</title>
        <authorList>
            <person name="Traeger S."/>
            <person name="Altegoer F."/>
            <person name="Freitag M."/>
            <person name="Gabaldon T."/>
            <person name="Kempken F."/>
            <person name="Kumar A."/>
            <person name="Marcet-Houben M."/>
            <person name="Poggeler S."/>
            <person name="Stajich J.E."/>
            <person name="Nowrousian M."/>
        </authorList>
    </citation>
    <scope>NUCLEOTIDE SEQUENCE [LARGE SCALE GENOMIC DNA]</scope>
    <source>
        <strain evidence="3">CBS 100304</strain>
        <tissue evidence="2">Vegetative mycelium</tissue>
    </source>
</reference>
<dbReference type="AlphaFoldDB" id="U4L7X4"/>
<proteinExistence type="predicted"/>
<feature type="signal peptide" evidence="1">
    <location>
        <begin position="1"/>
        <end position="23"/>
    </location>
</feature>
<evidence type="ECO:0000256" key="1">
    <source>
        <dbReference type="SAM" id="SignalP"/>
    </source>
</evidence>
<name>U4L7X4_PYROM</name>
<dbReference type="STRING" id="1076935.U4L7X4"/>
<accession>U4L7X4</accession>
<evidence type="ECO:0008006" key="4">
    <source>
        <dbReference type="Google" id="ProtNLM"/>
    </source>
</evidence>
<keyword evidence="3" id="KW-1185">Reference proteome</keyword>
<protein>
    <recommendedName>
        <fullName evidence="4">Fungal N-terminal domain-containing protein</fullName>
    </recommendedName>
</protein>
<keyword evidence="1" id="KW-0732">Signal</keyword>
<evidence type="ECO:0000313" key="3">
    <source>
        <dbReference type="Proteomes" id="UP000018144"/>
    </source>
</evidence>
<dbReference type="Proteomes" id="UP000018144">
    <property type="component" value="Unassembled WGS sequence"/>
</dbReference>
<evidence type="ECO:0000313" key="2">
    <source>
        <dbReference type="EMBL" id="CCX12883.1"/>
    </source>
</evidence>
<gene>
    <name evidence="2" type="ORF">PCON_12477</name>
</gene>
<feature type="chain" id="PRO_5004651195" description="Fungal N-terminal domain-containing protein" evidence="1">
    <location>
        <begin position="24"/>
        <end position="273"/>
    </location>
</feature>
<dbReference type="EMBL" id="HF935726">
    <property type="protein sequence ID" value="CCX12883.1"/>
    <property type="molecule type" value="Genomic_DNA"/>
</dbReference>